<evidence type="ECO:0000313" key="4">
    <source>
        <dbReference type="Proteomes" id="UP000306102"/>
    </source>
</evidence>
<dbReference type="STRING" id="542762.A0A4V3WL01"/>
<keyword evidence="1" id="KW-0472">Membrane</keyword>
<name>A0A4V3WL01_CAMSN</name>
<accession>A0A4V3WL01</accession>
<feature type="transmembrane region" description="Helical" evidence="1">
    <location>
        <begin position="83"/>
        <end position="101"/>
    </location>
</feature>
<feature type="transmembrane region" description="Helical" evidence="1">
    <location>
        <begin position="17"/>
        <end position="35"/>
    </location>
</feature>
<proteinExistence type="predicted"/>
<dbReference type="Pfam" id="PF13968">
    <property type="entry name" value="DUF4220"/>
    <property type="match status" value="1"/>
</dbReference>
<gene>
    <name evidence="3" type="ORF">TEA_027832</name>
</gene>
<comment type="caution">
    <text evidence="3">The sequence shown here is derived from an EMBL/GenBank/DDBJ whole genome shotgun (WGS) entry which is preliminary data.</text>
</comment>
<reference evidence="3 4" key="1">
    <citation type="journal article" date="2018" name="Proc. Natl. Acad. Sci. U.S.A.">
        <title>Draft genome sequence of Camellia sinensis var. sinensis provides insights into the evolution of the tea genome and tea quality.</title>
        <authorList>
            <person name="Wei C."/>
            <person name="Yang H."/>
            <person name="Wang S."/>
            <person name="Zhao J."/>
            <person name="Liu C."/>
            <person name="Gao L."/>
            <person name="Xia E."/>
            <person name="Lu Y."/>
            <person name="Tai Y."/>
            <person name="She G."/>
            <person name="Sun J."/>
            <person name="Cao H."/>
            <person name="Tong W."/>
            <person name="Gao Q."/>
            <person name="Li Y."/>
            <person name="Deng W."/>
            <person name="Jiang X."/>
            <person name="Wang W."/>
            <person name="Chen Q."/>
            <person name="Zhang S."/>
            <person name="Li H."/>
            <person name="Wu J."/>
            <person name="Wang P."/>
            <person name="Li P."/>
            <person name="Shi C."/>
            <person name="Zheng F."/>
            <person name="Jian J."/>
            <person name="Huang B."/>
            <person name="Shan D."/>
            <person name="Shi M."/>
            <person name="Fang C."/>
            <person name="Yue Y."/>
            <person name="Li F."/>
            <person name="Li D."/>
            <person name="Wei S."/>
            <person name="Han B."/>
            <person name="Jiang C."/>
            <person name="Yin Y."/>
            <person name="Xia T."/>
            <person name="Zhang Z."/>
            <person name="Bennetzen J.L."/>
            <person name="Zhao S."/>
            <person name="Wan X."/>
        </authorList>
    </citation>
    <scope>NUCLEOTIDE SEQUENCE [LARGE SCALE GENOMIC DNA]</scope>
    <source>
        <strain evidence="4">cv. Shuchazao</strain>
        <tissue evidence="3">Leaf</tissue>
    </source>
</reference>
<evidence type="ECO:0000313" key="3">
    <source>
        <dbReference type="EMBL" id="THG02837.1"/>
    </source>
</evidence>
<feature type="transmembrane region" description="Helical" evidence="1">
    <location>
        <begin position="42"/>
        <end position="63"/>
    </location>
</feature>
<feature type="transmembrane region" description="Helical" evidence="1">
    <location>
        <begin position="298"/>
        <end position="327"/>
    </location>
</feature>
<feature type="transmembrane region" description="Helical" evidence="1">
    <location>
        <begin position="264"/>
        <end position="286"/>
    </location>
</feature>
<keyword evidence="1" id="KW-0812">Transmembrane</keyword>
<dbReference type="EMBL" id="SDRB02011107">
    <property type="protein sequence ID" value="THG02837.1"/>
    <property type="molecule type" value="Genomic_DNA"/>
</dbReference>
<dbReference type="AlphaFoldDB" id="A0A4V3WL01"/>
<feature type="transmembrane region" description="Helical" evidence="1">
    <location>
        <begin position="108"/>
        <end position="128"/>
    </location>
</feature>
<feature type="transmembrane region" description="Helical" evidence="1">
    <location>
        <begin position="134"/>
        <end position="152"/>
    </location>
</feature>
<sequence length="686" mass="79088">MSQIPESLTKLWQEWDVRGLVLLSLALQMILFMFGKRRKYTISVWTGVIVWLAYLMADFVATLALSKLSDKRNAKPNGGLGAIWAPLLLLHLGGPDTITAFSVEDNNLWLRHFIGLGVQTVVAVYVIIFSWRNSLLSFLSILAFVAGIIKYGERTWVLKSVSNDKSGRIVPIYDRISIQSIHDTHLDNCYAREKQYLSALLLGLKSVKEFKRYMEEYEPDTTTFMIHHCVGDEILLWKALEAEMGLMYDLWYTKAVVTYTKVGCIFRSISFACTACVLVGYFWLTFRNQHHYYSTVDIAMLVVGALTLEIYAVALLLFSEWTILWLIKNKHLQLVARLGKRFPWLFRMLEKKRWSKKMGQFDLLGFCLKKQFKPLMTLTTWSRSKLEWLAGILDNVNWYMHKTCVNVQADSKLPSMILRHIKYLADKKLNDEERDTTNSVQIHFYSKIVVWHIATEMCYHWDSNTCQSSCTNSTSADGDDGQASIKETCRTLSHYMMYLLLNCPSMLGNSVRCIFGDPDDHSLKSQRIRFINGLQEFLKRKNVHNWPSFHARSPGFYIQPYLLYSPLDAYLVNSFALWLELGVSSCSVHLCGFGTLHLLRSVRSETLFIFLWVIEELKREVQNFSNNELMISFGNNGTGIVADVMNNVPMEQTFSFETNLSRENSRIGKDEKEESWLLGPSCFPKT</sequence>
<feature type="domain" description="DUF4220" evidence="2">
    <location>
        <begin position="51"/>
        <end position="365"/>
    </location>
</feature>
<dbReference type="PANTHER" id="PTHR31325">
    <property type="entry name" value="OS01G0798800 PROTEIN-RELATED"/>
    <property type="match status" value="1"/>
</dbReference>
<protein>
    <recommendedName>
        <fullName evidence="2">DUF4220 domain-containing protein</fullName>
    </recommendedName>
</protein>
<evidence type="ECO:0000259" key="2">
    <source>
        <dbReference type="Pfam" id="PF13968"/>
    </source>
</evidence>
<keyword evidence="4" id="KW-1185">Reference proteome</keyword>
<keyword evidence="1" id="KW-1133">Transmembrane helix</keyword>
<dbReference type="Proteomes" id="UP000306102">
    <property type="component" value="Unassembled WGS sequence"/>
</dbReference>
<evidence type="ECO:0000256" key="1">
    <source>
        <dbReference type="SAM" id="Phobius"/>
    </source>
</evidence>
<organism evidence="3 4">
    <name type="scientific">Camellia sinensis var. sinensis</name>
    <name type="common">China tea</name>
    <dbReference type="NCBI Taxonomy" id="542762"/>
    <lineage>
        <taxon>Eukaryota</taxon>
        <taxon>Viridiplantae</taxon>
        <taxon>Streptophyta</taxon>
        <taxon>Embryophyta</taxon>
        <taxon>Tracheophyta</taxon>
        <taxon>Spermatophyta</taxon>
        <taxon>Magnoliopsida</taxon>
        <taxon>eudicotyledons</taxon>
        <taxon>Gunneridae</taxon>
        <taxon>Pentapetalae</taxon>
        <taxon>asterids</taxon>
        <taxon>Ericales</taxon>
        <taxon>Theaceae</taxon>
        <taxon>Camellia</taxon>
    </lineage>
</organism>
<dbReference type="InterPro" id="IPR025315">
    <property type="entry name" value="DUF4220"/>
</dbReference>